<dbReference type="InterPro" id="IPR032006">
    <property type="entry name" value="TMIE"/>
</dbReference>
<reference evidence="2 3" key="1">
    <citation type="submission" date="2022-05" db="EMBL/GenBank/DDBJ databases">
        <authorList>
            <consortium name="Genoscope - CEA"/>
            <person name="William W."/>
        </authorList>
    </citation>
    <scope>NUCLEOTIDE SEQUENCE [LARGE SCALE GENOMIC DNA]</scope>
</reference>
<gene>
    <name evidence="2" type="ORF">PMEA_00010097</name>
</gene>
<dbReference type="AlphaFoldDB" id="A0AAU9VST4"/>
<dbReference type="EMBL" id="CALNXJ010000002">
    <property type="protein sequence ID" value="CAH3033505.1"/>
    <property type="molecule type" value="Genomic_DNA"/>
</dbReference>
<protein>
    <submittedName>
        <fullName evidence="2">Uncharacterized protein</fullName>
    </submittedName>
</protein>
<name>A0AAU9VST4_9CNID</name>
<organism evidence="2 3">
    <name type="scientific">Pocillopora meandrina</name>
    <dbReference type="NCBI Taxonomy" id="46732"/>
    <lineage>
        <taxon>Eukaryota</taxon>
        <taxon>Metazoa</taxon>
        <taxon>Cnidaria</taxon>
        <taxon>Anthozoa</taxon>
        <taxon>Hexacorallia</taxon>
        <taxon>Scleractinia</taxon>
        <taxon>Astrocoeniina</taxon>
        <taxon>Pocilloporidae</taxon>
        <taxon>Pocillopora</taxon>
    </lineage>
</organism>
<keyword evidence="1" id="KW-0472">Membrane</keyword>
<keyword evidence="3" id="KW-1185">Reference proteome</keyword>
<keyword evidence="1" id="KW-1133">Transmembrane helix</keyword>
<dbReference type="Pfam" id="PF16038">
    <property type="entry name" value="TMIE"/>
    <property type="match status" value="1"/>
</dbReference>
<keyword evidence="1" id="KW-0812">Transmembrane</keyword>
<comment type="caution">
    <text evidence="2">The sequence shown here is derived from an EMBL/GenBank/DDBJ whole genome shotgun (WGS) entry which is preliminary data.</text>
</comment>
<evidence type="ECO:0000313" key="3">
    <source>
        <dbReference type="Proteomes" id="UP001159428"/>
    </source>
</evidence>
<sequence>MTQRYNITFHAVKSNNDVVKFEESLDPYSAFRRASEDSTVPDQPLWGLLVWQVVGIFLLGLILICAVSCYCCERYSVRIPKTKTEANLAEHDQKLSALDEFSRVKYDKRRLSGESELLL</sequence>
<accession>A0AAU9VST4</accession>
<proteinExistence type="predicted"/>
<feature type="transmembrane region" description="Helical" evidence="1">
    <location>
        <begin position="49"/>
        <end position="72"/>
    </location>
</feature>
<dbReference type="Proteomes" id="UP001159428">
    <property type="component" value="Unassembled WGS sequence"/>
</dbReference>
<evidence type="ECO:0000313" key="2">
    <source>
        <dbReference type="EMBL" id="CAH3033505.1"/>
    </source>
</evidence>
<evidence type="ECO:0000256" key="1">
    <source>
        <dbReference type="SAM" id="Phobius"/>
    </source>
</evidence>